<evidence type="ECO:0000256" key="4">
    <source>
        <dbReference type="ARBA" id="ARBA00022496"/>
    </source>
</evidence>
<dbReference type="InterPro" id="IPR036942">
    <property type="entry name" value="Beta-barrel_TonB_sf"/>
</dbReference>
<dbReference type="GO" id="GO:0015891">
    <property type="term" value="P:siderophore transport"/>
    <property type="evidence" value="ECO:0007669"/>
    <property type="project" value="InterPro"/>
</dbReference>
<evidence type="ECO:0000256" key="2">
    <source>
        <dbReference type="ARBA" id="ARBA00022448"/>
    </source>
</evidence>
<keyword evidence="5 13" id="KW-0812">Transmembrane</keyword>
<dbReference type="PANTHER" id="PTHR32552:SF68">
    <property type="entry name" value="FERRICHROME OUTER MEMBRANE TRANSPORTER_PHAGE RECEPTOR"/>
    <property type="match status" value="1"/>
</dbReference>
<dbReference type="InterPro" id="IPR012910">
    <property type="entry name" value="Plug_dom"/>
</dbReference>
<dbReference type="HOGENOM" id="CLU_008287_9_0_5"/>
<keyword evidence="10 13" id="KW-0472">Membrane</keyword>
<reference evidence="17" key="1">
    <citation type="journal article" date="2011" name="J. Bacteriol.">
        <title>Genome sequences of eight morphologically diverse alphaproteobacteria.</title>
        <authorList>
            <consortium name="US DOE Joint Genome Institute"/>
            <person name="Brown P.J."/>
            <person name="Kysela D.T."/>
            <person name="Buechlein A."/>
            <person name="Hemmerich C."/>
            <person name="Brun Y.V."/>
        </authorList>
    </citation>
    <scope>NUCLEOTIDE SEQUENCE [LARGE SCALE GENOMIC DNA]</scope>
    <source>
        <strain evidence="17">ATCC 49814 / DSM 5838 / IFAM 1418</strain>
    </source>
</reference>
<keyword evidence="9 14" id="KW-0798">TonB box</keyword>
<gene>
    <name evidence="16" type="ordered locus">Hbal_0284</name>
</gene>
<evidence type="ECO:0000256" key="9">
    <source>
        <dbReference type="ARBA" id="ARBA00023077"/>
    </source>
</evidence>
<comment type="similarity">
    <text evidence="13">Belongs to the TonB-dependent receptor family.</text>
</comment>
<dbReference type="InterPro" id="IPR037066">
    <property type="entry name" value="Plug_dom_sf"/>
</dbReference>
<evidence type="ECO:0000256" key="13">
    <source>
        <dbReference type="PROSITE-ProRule" id="PRU01360"/>
    </source>
</evidence>
<dbReference type="PANTHER" id="PTHR32552">
    <property type="entry name" value="FERRICHROME IRON RECEPTOR-RELATED"/>
    <property type="match status" value="1"/>
</dbReference>
<feature type="domain" description="TonB-dependent receptor plug" evidence="15">
    <location>
        <begin position="77"/>
        <end position="177"/>
    </location>
</feature>
<keyword evidence="4" id="KW-0410">Iron transport</keyword>
<evidence type="ECO:0000256" key="11">
    <source>
        <dbReference type="ARBA" id="ARBA00023170"/>
    </source>
</evidence>
<keyword evidence="8" id="KW-0406">Ion transport</keyword>
<evidence type="ECO:0000256" key="7">
    <source>
        <dbReference type="ARBA" id="ARBA00023004"/>
    </source>
</evidence>
<dbReference type="CDD" id="cd01347">
    <property type="entry name" value="ligand_gated_channel"/>
    <property type="match status" value="1"/>
</dbReference>
<name>C6XLT0_HIRBI</name>
<dbReference type="Gene3D" id="2.170.130.10">
    <property type="entry name" value="TonB-dependent receptor, plug domain"/>
    <property type="match status" value="1"/>
</dbReference>
<evidence type="ECO:0000256" key="6">
    <source>
        <dbReference type="ARBA" id="ARBA00022729"/>
    </source>
</evidence>
<dbReference type="Pfam" id="PF07715">
    <property type="entry name" value="Plug"/>
    <property type="match status" value="1"/>
</dbReference>
<dbReference type="STRING" id="582402.Hbal_0284"/>
<proteinExistence type="inferred from homology"/>
<dbReference type="GO" id="GO:0015344">
    <property type="term" value="F:siderophore uptake transmembrane transporter activity"/>
    <property type="evidence" value="ECO:0007669"/>
    <property type="project" value="TreeGrafter"/>
</dbReference>
<organism evidence="16 17">
    <name type="scientific">Hirschia baltica (strain ATCC 49814 / DSM 5838 / IFAM 1418)</name>
    <dbReference type="NCBI Taxonomy" id="582402"/>
    <lineage>
        <taxon>Bacteria</taxon>
        <taxon>Pseudomonadati</taxon>
        <taxon>Pseudomonadota</taxon>
        <taxon>Alphaproteobacteria</taxon>
        <taxon>Hyphomonadales</taxon>
        <taxon>Hyphomonadaceae</taxon>
        <taxon>Hirschia</taxon>
    </lineage>
</organism>
<dbReference type="InterPro" id="IPR010105">
    <property type="entry name" value="TonB_sidphr_rcpt"/>
</dbReference>
<dbReference type="EMBL" id="CP001678">
    <property type="protein sequence ID" value="ACT57986.1"/>
    <property type="molecule type" value="Genomic_DNA"/>
</dbReference>
<dbReference type="eggNOG" id="COG4773">
    <property type="taxonomic scope" value="Bacteria"/>
</dbReference>
<keyword evidence="3 13" id="KW-1134">Transmembrane beta strand</keyword>
<dbReference type="Proteomes" id="UP000002745">
    <property type="component" value="Chromosome"/>
</dbReference>
<evidence type="ECO:0000313" key="17">
    <source>
        <dbReference type="Proteomes" id="UP000002745"/>
    </source>
</evidence>
<comment type="subcellular location">
    <subcellularLocation>
        <location evidence="1 13">Cell outer membrane</location>
        <topology evidence="1 13">Multi-pass membrane protein</topology>
    </subcellularLocation>
</comment>
<dbReference type="KEGG" id="hba:Hbal_0284"/>
<keyword evidence="11 16" id="KW-0675">Receptor</keyword>
<sequence>MLYKFSEHVYELLKIKNAYHCQGYIMLKYGLLITSALVAISPVCAQTTKADETSVQETVVVTGTPSIFGATKSEIPLLETPRSLSIITAEEFLDRGALSLSNTLNYTAGVTGNAFGYATRGDFTSIRGLDAPEYQDNLQVLFGNYNNARADIYTLDQVEVLKGPASVLYGQAAPGGIVSTISKVAGADKLGKEVVLTAGTDNRLQASTDLGFDLSGDGKWTARFVGLVRDSETPIDFVEDNAIVLAPSLTYTNDKTTLTALINYTDRESDTSSQFLPLAATACGSSDVTISLADVCAGSTGQEVDPSVYVGDPNFNKYNTEATTISLIGTHQINDIFTFEGTARYRDNEADYDQTWISFLGAGTPRVSPDGVAFGRTWSSSDAGSTQYAFDARLRAKFRTGAIAHEILTGVNYQDVESFNNSASFYARPTTFNIFDPVYDGSEVPTMAEFNAARTLAEDATKATDVYLTDYMSVGNLIVNAGVRFSAVESNDAASTQDDNETPLTLGALYKTNIGLNPYISYAESFRATIGTDIVTGTSLKPRKGKQSEIGLKYQPIGSASYVTIAYFDLEEDNLVEYVAGGRTQPGLSIETTGFELEALLKVNAFAFDLDLQKLDSENVDANGVGTTRPSLPDTTGSIWASWEPEDGALEGLRIGLGARYANENESNGIAYPASAGFAPTPIRVETDGYTVFDALIGYEYNDLDFTLNVRNLTDEEYYATCLARGDCFVGETRSVVASVKKRF</sequence>
<dbReference type="Gene3D" id="2.40.170.20">
    <property type="entry name" value="TonB-dependent receptor, beta-barrel domain"/>
    <property type="match status" value="1"/>
</dbReference>
<keyword evidence="17" id="KW-1185">Reference proteome</keyword>
<keyword evidence="6" id="KW-0732">Signal</keyword>
<accession>C6XLT0</accession>
<protein>
    <submittedName>
        <fullName evidence="16">TonB-dependent siderophore receptor</fullName>
    </submittedName>
</protein>
<dbReference type="PROSITE" id="PS52016">
    <property type="entry name" value="TONB_DEPENDENT_REC_3"/>
    <property type="match status" value="1"/>
</dbReference>
<keyword evidence="12 13" id="KW-0998">Cell outer membrane</keyword>
<dbReference type="SUPFAM" id="SSF56935">
    <property type="entry name" value="Porins"/>
    <property type="match status" value="1"/>
</dbReference>
<evidence type="ECO:0000256" key="10">
    <source>
        <dbReference type="ARBA" id="ARBA00023136"/>
    </source>
</evidence>
<feature type="short sequence motif" description="TonB box" evidence="14">
    <location>
        <begin position="58"/>
        <end position="64"/>
    </location>
</feature>
<dbReference type="InterPro" id="IPR010916">
    <property type="entry name" value="TonB_box_CS"/>
</dbReference>
<dbReference type="GO" id="GO:0009279">
    <property type="term" value="C:cell outer membrane"/>
    <property type="evidence" value="ECO:0007669"/>
    <property type="project" value="UniProtKB-SubCell"/>
</dbReference>
<dbReference type="GO" id="GO:0038023">
    <property type="term" value="F:signaling receptor activity"/>
    <property type="evidence" value="ECO:0007669"/>
    <property type="project" value="InterPro"/>
</dbReference>
<evidence type="ECO:0000256" key="1">
    <source>
        <dbReference type="ARBA" id="ARBA00004571"/>
    </source>
</evidence>
<keyword evidence="7" id="KW-0408">Iron</keyword>
<evidence type="ECO:0000259" key="15">
    <source>
        <dbReference type="Pfam" id="PF07715"/>
    </source>
</evidence>
<evidence type="ECO:0000256" key="14">
    <source>
        <dbReference type="PROSITE-ProRule" id="PRU10143"/>
    </source>
</evidence>
<dbReference type="PROSITE" id="PS00430">
    <property type="entry name" value="TONB_DEPENDENT_REC_1"/>
    <property type="match status" value="1"/>
</dbReference>
<evidence type="ECO:0000256" key="5">
    <source>
        <dbReference type="ARBA" id="ARBA00022692"/>
    </source>
</evidence>
<evidence type="ECO:0000256" key="3">
    <source>
        <dbReference type="ARBA" id="ARBA00022452"/>
    </source>
</evidence>
<keyword evidence="2 13" id="KW-0813">Transport</keyword>
<dbReference type="AlphaFoldDB" id="C6XLT0"/>
<dbReference type="InterPro" id="IPR039426">
    <property type="entry name" value="TonB-dep_rcpt-like"/>
</dbReference>
<evidence type="ECO:0000313" key="16">
    <source>
        <dbReference type="EMBL" id="ACT57986.1"/>
    </source>
</evidence>
<evidence type="ECO:0000256" key="12">
    <source>
        <dbReference type="ARBA" id="ARBA00023237"/>
    </source>
</evidence>
<dbReference type="NCBIfam" id="TIGR01783">
    <property type="entry name" value="TonB-siderophor"/>
    <property type="match status" value="1"/>
</dbReference>
<evidence type="ECO:0000256" key="8">
    <source>
        <dbReference type="ARBA" id="ARBA00023065"/>
    </source>
</evidence>